<reference evidence="3" key="2">
    <citation type="submission" date="2021-04" db="EMBL/GenBank/DDBJ databases">
        <authorList>
            <person name="Podell S."/>
        </authorList>
    </citation>
    <scope>NUCLEOTIDE SEQUENCE</scope>
    <source>
        <strain evidence="3">Hildebrandi</strain>
    </source>
</reference>
<dbReference type="Proteomes" id="UP000693970">
    <property type="component" value="Unassembled WGS sequence"/>
</dbReference>
<name>A0A9K3KNB1_9STRA</name>
<sequence>MRQTRFLRLVVAAVGISFFIVVAVHGSTLHIPLTTSKSRWSAAAASASSSSSPKTSATTILVSDTVTTNPNDSVAPSALTVMIDDSEGESAQKSTDSGGNPLAQLIGYAKDSFVRTIDGTKEMWTNHGRCKEIRAKQQDYREKLKKRWEFEEKDLTPKEMKERLAKVNGGITYDEFVFLIKGKEDRGKLMNLGFLMWGAPRFFPYALMFYPEILPSPFAPLPDTSTKETKLQKLSRERSHAVLRTLIAIENEAKAVPALAKLNFFGKKGQARRMDEMDSLGKTIGQIMTTSGIESGADGAKVVMNTMENLLYKKGEDFTRAEKRLVTVPKSIATGIMNAVSGPNLFQTIMPHFLRRGQVINHLQKLAEIDNFLVNENIDLNGLSTARLLEACSDRMIGGPGRTDEELRQDLNVWLELAVNQPTQRIGQTGEYFNENLARTALLSFYLVCGAGDCRSTSYLPRLMYQGRQEDDMAAAEGRKKSRKR</sequence>
<keyword evidence="1" id="KW-0496">Mitochondrion</keyword>
<dbReference type="GO" id="GO:0043022">
    <property type="term" value="F:ribosome binding"/>
    <property type="evidence" value="ECO:0007669"/>
    <property type="project" value="InterPro"/>
</dbReference>
<evidence type="ECO:0000313" key="3">
    <source>
        <dbReference type="EMBL" id="KAG7346952.1"/>
    </source>
</evidence>
<dbReference type="AlphaFoldDB" id="A0A9K3KNB1"/>
<feature type="domain" description="Letm1 RBD" evidence="2">
    <location>
        <begin position="267"/>
        <end position="485"/>
    </location>
</feature>
<evidence type="ECO:0000259" key="2">
    <source>
        <dbReference type="PROSITE" id="PS51758"/>
    </source>
</evidence>
<protein>
    <submittedName>
        <fullName evidence="3">LETM1-like protein</fullName>
    </submittedName>
</protein>
<dbReference type="Pfam" id="PF07766">
    <property type="entry name" value="LETM1_RBD"/>
    <property type="match status" value="1"/>
</dbReference>
<dbReference type="InterPro" id="IPR033122">
    <property type="entry name" value="LETM1-like_RBD"/>
</dbReference>
<gene>
    <name evidence="3" type="ORF">IV203_006021</name>
</gene>
<proteinExistence type="predicted"/>
<reference evidence="3" key="1">
    <citation type="journal article" date="2021" name="Sci. Rep.">
        <title>Diploid genomic architecture of Nitzschia inconspicua, an elite biomass production diatom.</title>
        <authorList>
            <person name="Oliver A."/>
            <person name="Podell S."/>
            <person name="Pinowska A."/>
            <person name="Traller J.C."/>
            <person name="Smith S.R."/>
            <person name="McClure R."/>
            <person name="Beliaev A."/>
            <person name="Bohutskyi P."/>
            <person name="Hill E.A."/>
            <person name="Rabines A."/>
            <person name="Zheng H."/>
            <person name="Allen L.Z."/>
            <person name="Kuo A."/>
            <person name="Grigoriev I.V."/>
            <person name="Allen A.E."/>
            <person name="Hazlebeck D."/>
            <person name="Allen E.E."/>
        </authorList>
    </citation>
    <scope>NUCLEOTIDE SEQUENCE</scope>
    <source>
        <strain evidence="3">Hildebrandi</strain>
    </source>
</reference>
<evidence type="ECO:0000313" key="4">
    <source>
        <dbReference type="Proteomes" id="UP000693970"/>
    </source>
</evidence>
<dbReference type="EMBL" id="JAGRRH010000021">
    <property type="protein sequence ID" value="KAG7346952.1"/>
    <property type="molecule type" value="Genomic_DNA"/>
</dbReference>
<organism evidence="3 4">
    <name type="scientific">Nitzschia inconspicua</name>
    <dbReference type="NCBI Taxonomy" id="303405"/>
    <lineage>
        <taxon>Eukaryota</taxon>
        <taxon>Sar</taxon>
        <taxon>Stramenopiles</taxon>
        <taxon>Ochrophyta</taxon>
        <taxon>Bacillariophyta</taxon>
        <taxon>Bacillariophyceae</taxon>
        <taxon>Bacillariophycidae</taxon>
        <taxon>Bacillariales</taxon>
        <taxon>Bacillariaceae</taxon>
        <taxon>Nitzschia</taxon>
    </lineage>
</organism>
<keyword evidence="4" id="KW-1185">Reference proteome</keyword>
<evidence type="ECO:0000256" key="1">
    <source>
        <dbReference type="PROSITE-ProRule" id="PRU01094"/>
    </source>
</evidence>
<dbReference type="PROSITE" id="PS51758">
    <property type="entry name" value="LETM1_RBD"/>
    <property type="match status" value="1"/>
</dbReference>
<dbReference type="OrthoDB" id="199548at2759"/>
<comment type="caution">
    <text evidence="3">The sequence shown here is derived from an EMBL/GenBank/DDBJ whole genome shotgun (WGS) entry which is preliminary data.</text>
</comment>
<accession>A0A9K3KNB1</accession>